<dbReference type="Pfam" id="PF02383">
    <property type="entry name" value="Syja_N"/>
    <property type="match status" value="1"/>
</dbReference>
<dbReference type="GeneID" id="28730360"/>
<feature type="compositionally biased region" description="Low complexity" evidence="4">
    <location>
        <begin position="283"/>
        <end position="293"/>
    </location>
</feature>
<feature type="domain" description="SAC" evidence="5">
    <location>
        <begin position="426"/>
        <end position="819"/>
    </location>
</feature>
<dbReference type="InterPro" id="IPR002013">
    <property type="entry name" value="SAC_dom"/>
</dbReference>
<evidence type="ECO:0000259" key="5">
    <source>
        <dbReference type="PROSITE" id="PS50275"/>
    </source>
</evidence>
<dbReference type="VEuPathDB" id="FungiDB:Malapachy_4029"/>
<protein>
    <submittedName>
        <fullName evidence="6">Polyphosphoinositide phosphatase</fullName>
    </submittedName>
</protein>
<evidence type="ECO:0000313" key="7">
    <source>
        <dbReference type="Proteomes" id="UP000037751"/>
    </source>
</evidence>
<dbReference type="STRING" id="77020.A0A0M8MTB2"/>
<evidence type="ECO:0000256" key="1">
    <source>
        <dbReference type="ARBA" id="ARBA00004308"/>
    </source>
</evidence>
<evidence type="ECO:0000256" key="2">
    <source>
        <dbReference type="ARBA" id="ARBA00022801"/>
    </source>
</evidence>
<keyword evidence="2" id="KW-0378">Hydrolase</keyword>
<dbReference type="InterPro" id="IPR043573">
    <property type="entry name" value="Fig4-like"/>
</dbReference>
<dbReference type="EMBL" id="LGAV01000004">
    <property type="protein sequence ID" value="KOS13924.1"/>
    <property type="molecule type" value="Genomic_DNA"/>
</dbReference>
<proteinExistence type="predicted"/>
<name>A0A0M8MTB2_9BASI</name>
<comment type="subcellular location">
    <subcellularLocation>
        <location evidence="1">Endomembrane system</location>
    </subcellularLocation>
</comment>
<feature type="region of interest" description="Disordered" evidence="4">
    <location>
        <begin position="112"/>
        <end position="139"/>
    </location>
</feature>
<accession>A0A0M8MTB2</accession>
<evidence type="ECO:0000256" key="4">
    <source>
        <dbReference type="SAM" id="MobiDB-lite"/>
    </source>
</evidence>
<dbReference type="RefSeq" id="XP_017991556.1">
    <property type="nucleotide sequence ID" value="XM_018138484.1"/>
</dbReference>
<organism evidence="6 7">
    <name type="scientific">Malassezia pachydermatis</name>
    <dbReference type="NCBI Taxonomy" id="77020"/>
    <lineage>
        <taxon>Eukaryota</taxon>
        <taxon>Fungi</taxon>
        <taxon>Dikarya</taxon>
        <taxon>Basidiomycota</taxon>
        <taxon>Ustilaginomycotina</taxon>
        <taxon>Malasseziomycetes</taxon>
        <taxon>Malasseziales</taxon>
        <taxon>Malasseziaceae</taxon>
        <taxon>Malassezia</taxon>
    </lineage>
</organism>
<dbReference type="Proteomes" id="UP000037751">
    <property type="component" value="Unassembled WGS sequence"/>
</dbReference>
<dbReference type="PANTHER" id="PTHR45738">
    <property type="entry name" value="POLYPHOSPHOINOSITIDE PHOSPHATASE"/>
    <property type="match status" value="1"/>
</dbReference>
<dbReference type="AlphaFoldDB" id="A0A0M8MTB2"/>
<reference evidence="6 7" key="1">
    <citation type="submission" date="2015-07" db="EMBL/GenBank/DDBJ databases">
        <title>Draft Genome Sequence of Malassezia furfur CBS1878 and Malassezia pachydermatis CBS1879.</title>
        <authorList>
            <person name="Triana S."/>
            <person name="Ohm R."/>
            <person name="Gonzalez A."/>
            <person name="DeCock H."/>
            <person name="Restrepo S."/>
            <person name="Celis A."/>
        </authorList>
    </citation>
    <scope>NUCLEOTIDE SEQUENCE [LARGE SCALE GENOMIC DNA]</scope>
    <source>
        <strain evidence="6 7">CBS 1879</strain>
    </source>
</reference>
<feature type="region of interest" description="Disordered" evidence="4">
    <location>
        <begin position="35"/>
        <end position="59"/>
    </location>
</feature>
<keyword evidence="7" id="KW-1185">Reference proteome</keyword>
<evidence type="ECO:0000256" key="3">
    <source>
        <dbReference type="ARBA" id="ARBA00023136"/>
    </source>
</evidence>
<evidence type="ECO:0000313" key="6">
    <source>
        <dbReference type="EMBL" id="KOS13924.1"/>
    </source>
</evidence>
<keyword evidence="3" id="KW-0472">Membrane</keyword>
<dbReference type="GO" id="GO:0012505">
    <property type="term" value="C:endomembrane system"/>
    <property type="evidence" value="ECO:0007669"/>
    <property type="project" value="UniProtKB-SubCell"/>
</dbReference>
<feature type="region of interest" description="Disordered" evidence="4">
    <location>
        <begin position="283"/>
        <end position="309"/>
    </location>
</feature>
<gene>
    <name evidence="6" type="ORF">Malapachy_4029</name>
</gene>
<dbReference type="OrthoDB" id="405996at2759"/>
<dbReference type="GO" id="GO:0043813">
    <property type="term" value="F:phosphatidylinositol-3,5-bisphosphate 5-phosphatase activity"/>
    <property type="evidence" value="ECO:0007669"/>
    <property type="project" value="InterPro"/>
</dbReference>
<comment type="caution">
    <text evidence="6">The sequence shown here is derived from an EMBL/GenBank/DDBJ whole genome shotgun (WGS) entry which is preliminary data.</text>
</comment>
<feature type="compositionally biased region" description="Polar residues" evidence="4">
    <location>
        <begin position="120"/>
        <end position="130"/>
    </location>
</feature>
<dbReference type="GO" id="GO:0046856">
    <property type="term" value="P:phosphatidylinositol dephosphorylation"/>
    <property type="evidence" value="ECO:0007669"/>
    <property type="project" value="InterPro"/>
</dbReference>
<dbReference type="PANTHER" id="PTHR45738:SF5">
    <property type="entry name" value="POLYPHOSPHOINOSITIDE PHOSPHATASE"/>
    <property type="match status" value="1"/>
</dbReference>
<dbReference type="PROSITE" id="PS50275">
    <property type="entry name" value="SAC"/>
    <property type="match status" value="1"/>
</dbReference>
<sequence>MSEFSAVSGSDPLPESDVQLLASISGNNAALPAVLPAPGPARATSVGPTGDPTPAREQHRAPLHLADEELVERPGDLMRFTLYETRHYFYLISHGSSQSRYRVLKIDRTPPIAGAEQRQETMQTDTSSESKSSDVVPDLPTVEDLSRGIVEPVVQHARDNSLSDVVVSIASGADELTTHIGQAPSGTLSSEIAELATSLLPDKGKDDADAGERETERKFLRLYDPEVVNLPSTTEWKNYTGEEAELPRDASLETHERTVPPLAALSAPRSPKHSHRLSLLTTSSVHVPESSISTEEETEPKKAKKEPTMNLEDDEAWTLNVTGYSTEYSPEELTDILSSLQEGSRGSGGLKEVGRYFGLIGFIRFTAGYYMVLVSKRSVVSLIGGHYIYHCDETQVLPVCHSSVLSQVLPRSKTRDQKEAQLLRSFNQVDLSKNFYFSYTYDLTRTLQENMTGPRVNGQLYRTMAWGYNEKFMWNFHLLTPAFEDCRNVEAPEAQREELLAKRQWVIPLLHGFVDQAKLSVLGNAIYICLIARRSRHMAGARFYKRGISEDGHVANDVETEQIVNKPITSPFFAPPGRYMSQKDHVLRPSPHFTSYVMMRGSIPIYWTQDSTNMSPKPPIELSIVDPYFIPAALHFNELFHAYGTPVIVLNLIKGKERQPRESKLRDAYDECVKQLNQFLPKNQDGKNRQIQYLAWDMSRASKSRNADVIGFLEQLAETTLQETHFFHSGPVPIPFRDSALAHTSPLLMQNGVVRVNCVDCLDRTNAAQFVLGKAALAYQLHALGLLQHPHLSFDSNAVNMLTEMYHDLGDTIALQYGGSALAHTTDTYRKINHWTSHSRDMLEGLRRYYANSFNDAEKQASIDLFLGQAPCDTGEFLPRNVMPDQVCSTEHLRADEDLYAKASYLSYFVNADKGFWEGYYRPSLFTECVYDDF</sequence>